<evidence type="ECO:0000313" key="1">
    <source>
        <dbReference type="EMBL" id="NMN67723.1"/>
    </source>
</evidence>
<dbReference type="Gene3D" id="3.30.1360.120">
    <property type="entry name" value="Probable tRNA modification gtpase trme, domain 1"/>
    <property type="match status" value="1"/>
</dbReference>
<name>A0ABX1T0T1_PELUQ</name>
<accession>A0ABX1T0T1</accession>
<keyword evidence="2" id="KW-1185">Reference proteome</keyword>
<reference evidence="1 2" key="1">
    <citation type="submission" date="2019-07" db="EMBL/GenBank/DDBJ databases">
        <title>SAR11 Genome Evolution.</title>
        <authorList>
            <person name="Giovannoni S."/>
        </authorList>
    </citation>
    <scope>NUCLEOTIDE SEQUENCE [LARGE SCALE GENOMIC DNA]</scope>
    <source>
        <strain evidence="1 2">HTCC9565</strain>
    </source>
</reference>
<comment type="caution">
    <text evidence="1">The sequence shown here is derived from an EMBL/GenBank/DDBJ whole genome shotgun (WGS) entry which is preliminary data.</text>
</comment>
<dbReference type="EMBL" id="LANA01000002">
    <property type="protein sequence ID" value="NMN67723.1"/>
    <property type="molecule type" value="Genomic_DNA"/>
</dbReference>
<dbReference type="Pfam" id="PF04268">
    <property type="entry name" value="SoxG"/>
    <property type="match status" value="1"/>
</dbReference>
<dbReference type="Gene3D" id="3.30.70.1520">
    <property type="entry name" value="Heterotetrameric sarcosine oxidase"/>
    <property type="match status" value="1"/>
</dbReference>
<sequence length="195" mass="22383">MSSISALRDAHIKGLFGDHEGKNESELLRISELKDFLIVQIVKYKKSSITNKDIKIDNLNLNDETLTVHCNSKTRILWNGPNNWLLISINKEVLKEINEKLKETDFAITNLSHSRTIIQIEGKNTKEILKKGCPYNFNELKNNNCLNSVYNGMSVTIDMLEDKPDKIRIFTLRSFGESLYHSITDACLEYGYKNV</sequence>
<dbReference type="InterPro" id="IPR007375">
    <property type="entry name" value="SoxG"/>
</dbReference>
<gene>
    <name evidence="1" type="ORF">VP91_00008720</name>
</gene>
<protein>
    <submittedName>
        <fullName evidence="1">Sarcosine oxidase subunit gamma</fullName>
    </submittedName>
</protein>
<dbReference type="Proteomes" id="UP001166004">
    <property type="component" value="Unassembled WGS sequence"/>
</dbReference>
<dbReference type="RefSeq" id="WP_169036232.1">
    <property type="nucleotide sequence ID" value="NZ_LANA01000002.1"/>
</dbReference>
<dbReference type="InterPro" id="IPR027266">
    <property type="entry name" value="TrmE/GcvT-like"/>
</dbReference>
<organism evidence="1 2">
    <name type="scientific">Pelagibacter ubique</name>
    <dbReference type="NCBI Taxonomy" id="198252"/>
    <lineage>
        <taxon>Bacteria</taxon>
        <taxon>Pseudomonadati</taxon>
        <taxon>Pseudomonadota</taxon>
        <taxon>Alphaproteobacteria</taxon>
        <taxon>Candidatus Pelagibacterales</taxon>
        <taxon>Candidatus Pelagibacteraceae</taxon>
        <taxon>Candidatus Pelagibacter</taxon>
    </lineage>
</organism>
<evidence type="ECO:0000313" key="2">
    <source>
        <dbReference type="Proteomes" id="UP001166004"/>
    </source>
</evidence>
<proteinExistence type="predicted"/>
<dbReference type="SUPFAM" id="SSF103025">
    <property type="entry name" value="Folate-binding domain"/>
    <property type="match status" value="1"/>
</dbReference>